<evidence type="ECO:0000313" key="8">
    <source>
        <dbReference type="Proteomes" id="UP001549320"/>
    </source>
</evidence>
<dbReference type="EMBL" id="JBEPSH010000013">
    <property type="protein sequence ID" value="MET4579959.1"/>
    <property type="molecule type" value="Genomic_DNA"/>
</dbReference>
<dbReference type="SFLD" id="SFLDS00029">
    <property type="entry name" value="Radical_SAM"/>
    <property type="match status" value="1"/>
</dbReference>
<keyword evidence="7" id="KW-0560">Oxidoreductase</keyword>
<keyword evidence="8" id="KW-1185">Reference proteome</keyword>
<dbReference type="RefSeq" id="WP_354448533.1">
    <property type="nucleotide sequence ID" value="NZ_JBEPSH010000013.1"/>
</dbReference>
<reference evidence="7 8" key="1">
    <citation type="submission" date="2024-06" db="EMBL/GenBank/DDBJ databases">
        <title>Sorghum-associated microbial communities from plants grown in Nebraska, USA.</title>
        <authorList>
            <person name="Schachtman D."/>
        </authorList>
    </citation>
    <scope>NUCLEOTIDE SEQUENCE [LARGE SCALE GENOMIC DNA]</scope>
    <source>
        <strain evidence="7 8">2709</strain>
    </source>
</reference>
<dbReference type="SFLD" id="SFLDG01066">
    <property type="entry name" value="organic_radical-activating_enz"/>
    <property type="match status" value="1"/>
</dbReference>
<evidence type="ECO:0000313" key="7">
    <source>
        <dbReference type="EMBL" id="MET4579959.1"/>
    </source>
</evidence>
<evidence type="ECO:0000256" key="6">
    <source>
        <dbReference type="ARBA" id="ARBA00023014"/>
    </source>
</evidence>
<organism evidence="7 8">
    <name type="scientific">Ottowia thiooxydans</name>
    <dbReference type="NCBI Taxonomy" id="219182"/>
    <lineage>
        <taxon>Bacteria</taxon>
        <taxon>Pseudomonadati</taxon>
        <taxon>Pseudomonadota</taxon>
        <taxon>Betaproteobacteria</taxon>
        <taxon>Burkholderiales</taxon>
        <taxon>Comamonadaceae</taxon>
        <taxon>Ottowia</taxon>
    </lineage>
</organism>
<dbReference type="InterPro" id="IPR013785">
    <property type="entry name" value="Aldolase_TIM"/>
</dbReference>
<evidence type="ECO:0000256" key="1">
    <source>
        <dbReference type="ARBA" id="ARBA00001966"/>
    </source>
</evidence>
<evidence type="ECO:0000256" key="5">
    <source>
        <dbReference type="ARBA" id="ARBA00023004"/>
    </source>
</evidence>
<dbReference type="InterPro" id="IPR007197">
    <property type="entry name" value="rSAM"/>
</dbReference>
<keyword evidence="4" id="KW-0479">Metal-binding</keyword>
<dbReference type="InterPro" id="IPR012837">
    <property type="entry name" value="NrdG"/>
</dbReference>
<evidence type="ECO:0000256" key="3">
    <source>
        <dbReference type="ARBA" id="ARBA00022691"/>
    </source>
</evidence>
<dbReference type="SUPFAM" id="SSF102114">
    <property type="entry name" value="Radical SAM enzymes"/>
    <property type="match status" value="1"/>
</dbReference>
<dbReference type="SFLD" id="SFLDF00299">
    <property type="entry name" value="anaerobic_ribonucleoside-triph"/>
    <property type="match status" value="1"/>
</dbReference>
<name>A0ABV2QG08_9BURK</name>
<comment type="caution">
    <text evidence="7">The sequence shown here is derived from an EMBL/GenBank/DDBJ whole genome shotgun (WGS) entry which is preliminary data.</text>
</comment>
<dbReference type="PANTHER" id="PTHR30352">
    <property type="entry name" value="PYRUVATE FORMATE-LYASE-ACTIVATING ENZYME"/>
    <property type="match status" value="1"/>
</dbReference>
<keyword evidence="6" id="KW-0411">Iron-sulfur</keyword>
<protein>
    <submittedName>
        <fullName evidence="7">Anaerobic ribonucleoside-triphosphate reductase activating protein</fullName>
        <ecNumber evidence="7">1.97.1.4</ecNumber>
    </submittedName>
</protein>
<dbReference type="Proteomes" id="UP001549320">
    <property type="component" value="Unassembled WGS sequence"/>
</dbReference>
<dbReference type="SFLD" id="SFLDG01063">
    <property type="entry name" value="activating_enzymes__group_1"/>
    <property type="match status" value="1"/>
</dbReference>
<gene>
    <name evidence="7" type="ORF">ABIE13_005097</name>
</gene>
<evidence type="ECO:0000256" key="4">
    <source>
        <dbReference type="ARBA" id="ARBA00022723"/>
    </source>
</evidence>
<sequence>MKLSLSRIHYPVTTLGPGRRIGIWFQGCSIRCAGCISRDTWRFREGDVMAEDVIRRIAPWMNECDGVTISGGEPFDQAAGLFDLLKRIKAHRRAANVLVYSGYDLERLDAHQELRRGLIDALITDPYVGDADQTKPLRGSDNQRLHFLSELGEAVFGQYERQLGDSDKSLDVMFDDEGTVWLAGIPRKADMHRLAAMLRESGHVAHITEAPKIL</sequence>
<comment type="cofactor">
    <cofactor evidence="1">
        <name>[4Fe-4S] cluster</name>
        <dbReference type="ChEBI" id="CHEBI:49883"/>
    </cofactor>
</comment>
<dbReference type="Pfam" id="PF13353">
    <property type="entry name" value="Fer4_12"/>
    <property type="match status" value="1"/>
</dbReference>
<dbReference type="GO" id="GO:0043365">
    <property type="term" value="F:[formate-C-acetyltransferase]-activating enzyme activity"/>
    <property type="evidence" value="ECO:0007669"/>
    <property type="project" value="UniProtKB-EC"/>
</dbReference>
<accession>A0ABV2QG08</accession>
<dbReference type="InterPro" id="IPR034457">
    <property type="entry name" value="Organic_radical-activating"/>
</dbReference>
<dbReference type="Gene3D" id="3.20.20.70">
    <property type="entry name" value="Aldolase class I"/>
    <property type="match status" value="1"/>
</dbReference>
<keyword evidence="2" id="KW-0004">4Fe-4S</keyword>
<dbReference type="PANTHER" id="PTHR30352:SF2">
    <property type="entry name" value="ANAEROBIC RIBONUCLEOSIDE-TRIPHOSPHATE REDUCTASE-ACTIVATING PROTEIN"/>
    <property type="match status" value="1"/>
</dbReference>
<dbReference type="EC" id="1.97.1.4" evidence="7"/>
<keyword evidence="3" id="KW-0949">S-adenosyl-L-methionine</keyword>
<evidence type="ECO:0000256" key="2">
    <source>
        <dbReference type="ARBA" id="ARBA00022485"/>
    </source>
</evidence>
<dbReference type="InterPro" id="IPR058240">
    <property type="entry name" value="rSAM_sf"/>
</dbReference>
<keyword evidence="5" id="KW-0408">Iron</keyword>
<proteinExistence type="predicted"/>